<organism evidence="1">
    <name type="scientific">Photinus pyralis</name>
    <name type="common">Common eastern firefly</name>
    <name type="synonym">Lampyris pyralis</name>
    <dbReference type="NCBI Taxonomy" id="7054"/>
    <lineage>
        <taxon>Eukaryota</taxon>
        <taxon>Metazoa</taxon>
        <taxon>Ecdysozoa</taxon>
        <taxon>Arthropoda</taxon>
        <taxon>Hexapoda</taxon>
        <taxon>Insecta</taxon>
        <taxon>Pterygota</taxon>
        <taxon>Neoptera</taxon>
        <taxon>Endopterygota</taxon>
        <taxon>Coleoptera</taxon>
        <taxon>Polyphaga</taxon>
        <taxon>Elateriformia</taxon>
        <taxon>Elateroidea</taxon>
        <taxon>Lampyridae</taxon>
        <taxon>Lampyrinae</taxon>
        <taxon>Photinus</taxon>
    </lineage>
</organism>
<protein>
    <submittedName>
        <fullName evidence="1">Uncharacterized protein</fullName>
    </submittedName>
</protein>
<dbReference type="Proteomes" id="UP000327044">
    <property type="component" value="Unassembled WGS sequence"/>
</dbReference>
<dbReference type="InParanoid" id="A0A1Y1LTA3"/>
<dbReference type="OrthoDB" id="6162705at2759"/>
<keyword evidence="3" id="KW-1185">Reference proteome</keyword>
<dbReference type="EMBL" id="VVIM01000002">
    <property type="protein sequence ID" value="KAB0801571.1"/>
    <property type="molecule type" value="Genomic_DNA"/>
</dbReference>
<name>A0A1Y1LTA3_PHOPY</name>
<accession>A0A1Y1LTA3</accession>
<reference evidence="1" key="1">
    <citation type="journal article" date="2016" name="Sci. Rep.">
        <title>Molecular characterization of firefly nuptial gifts: a multi-omics approach sheds light on postcopulatory sexual selection.</title>
        <authorList>
            <person name="Al-Wathiqui N."/>
            <person name="Fallon T.R."/>
            <person name="South A."/>
            <person name="Weng J.K."/>
            <person name="Lewis S.M."/>
        </authorList>
    </citation>
    <scope>NUCLEOTIDE SEQUENCE</scope>
</reference>
<evidence type="ECO:0000313" key="1">
    <source>
        <dbReference type="EMBL" id="JAV76879.1"/>
    </source>
</evidence>
<dbReference type="EMBL" id="GEZM01047333">
    <property type="protein sequence ID" value="JAV76879.1"/>
    <property type="molecule type" value="Transcribed_RNA"/>
</dbReference>
<reference evidence="2 3" key="2">
    <citation type="journal article" date="2018" name="Elife">
        <title>Firefly genomes illuminate parallel origins of bioluminescence in beetles.</title>
        <authorList>
            <person name="Fallon T.R."/>
            <person name="Lower S.E."/>
            <person name="Chang C.H."/>
            <person name="Bessho-Uehara M."/>
            <person name="Martin G.J."/>
            <person name="Bewick A.J."/>
            <person name="Behringer M."/>
            <person name="Debat H.J."/>
            <person name="Wong I."/>
            <person name="Day J.C."/>
            <person name="Suvorov A."/>
            <person name="Silva C.J."/>
            <person name="Stanger-Hall K.F."/>
            <person name="Hall D.W."/>
            <person name="Schmitz R.J."/>
            <person name="Nelson D.R."/>
            <person name="Lewis S.M."/>
            <person name="Shigenobu S."/>
            <person name="Bybee S.M."/>
            <person name="Larracuente A.M."/>
            <person name="Oba Y."/>
            <person name="Weng J.K."/>
        </authorList>
    </citation>
    <scope>NUCLEOTIDE SEQUENCE [LARGE SCALE GENOMIC DNA]</scope>
    <source>
        <strain evidence="2">1611_PpyrPB1</strain>
        <tissue evidence="2">Whole body</tissue>
    </source>
</reference>
<dbReference type="AlphaFoldDB" id="A0A1Y1LTA3"/>
<reference evidence="2" key="3">
    <citation type="submission" date="2019-08" db="EMBL/GenBank/DDBJ databases">
        <authorList>
            <consortium name="Photinus pyralis genome working group"/>
            <person name="Fallon T.R."/>
            <person name="Sander Lower S.E."/>
            <person name="Weng J.-K."/>
        </authorList>
    </citation>
    <scope>NUCLEOTIDE SEQUENCE</scope>
    <source>
        <strain evidence="2">1611_PpyrPB1</strain>
        <tissue evidence="2">Whole body</tissue>
    </source>
</reference>
<sequence length="279" mass="31521">MFQMGSEEIGNCSSDKSDDCVNGSEQPLKKARYVWQLKGKYHLRDNVESPKSSGQYQQITKAENNADGPKISDFASFNQSIGCHGNCYVESLLEQSEKLMSNDDSSEDECTQNIVKSICDEIPVTLVKPNLKRDDYLEKWQARQVVKGYMDNTINQVLETCMISRNEASNVIERIENDDQVEDEGILMAIQLHGLHSNTESLCTLNSTQRDPSFANDLEIEEFTLDNYQNVHKEIIKNKMTDKENDSFVNTELGDHSHFLETAVSVAIQKKGLSSQNCT</sequence>
<proteinExistence type="predicted"/>
<gene>
    <name evidence="2" type="ORF">PPYR_03757</name>
</gene>
<evidence type="ECO:0000313" key="2">
    <source>
        <dbReference type="EMBL" id="KAB0801571.1"/>
    </source>
</evidence>
<evidence type="ECO:0000313" key="3">
    <source>
        <dbReference type="Proteomes" id="UP000327044"/>
    </source>
</evidence>